<gene>
    <name evidence="1" type="ORF">NAPIS_ORF02028</name>
</gene>
<reference evidence="1 2" key="1">
    <citation type="journal article" date="2013" name="BMC Genomics">
        <title>Genome sequencing and comparative genomics of honey bee microsporidia, Nosema apis reveal novel insights into host-parasite interactions.</title>
        <authorList>
            <person name="Chen Yp."/>
            <person name="Pettis J.S."/>
            <person name="Zhao Y."/>
            <person name="Liu X."/>
            <person name="Tallon L.J."/>
            <person name="Sadzewicz L.D."/>
            <person name="Li R."/>
            <person name="Zheng H."/>
            <person name="Huang S."/>
            <person name="Zhang X."/>
            <person name="Hamilton M.C."/>
            <person name="Pernal S.F."/>
            <person name="Melathopoulos A.P."/>
            <person name="Yan X."/>
            <person name="Evans J.D."/>
        </authorList>
    </citation>
    <scope>NUCLEOTIDE SEQUENCE [LARGE SCALE GENOMIC DNA]</scope>
    <source>
        <strain evidence="1 2">BRL 01</strain>
    </source>
</reference>
<dbReference type="OrthoDB" id="10539715at2759"/>
<name>T0L7A8_9MICR</name>
<evidence type="ECO:0000313" key="1">
    <source>
        <dbReference type="EMBL" id="EQB60424.1"/>
    </source>
</evidence>
<accession>T0L7A8</accession>
<proteinExistence type="predicted"/>
<dbReference type="Proteomes" id="UP000053780">
    <property type="component" value="Unassembled WGS sequence"/>
</dbReference>
<protein>
    <submittedName>
        <fullName evidence="1">Uncharacterized protein</fullName>
    </submittedName>
</protein>
<sequence>MKDNQISFALTDKFGKSYKFTDIHYCLQSNISHVYVYYSVLEGVWTFILLNGWIKIDNKVLGSEPLYFQKRCTLIFDKKIYYFQSYMKEEDSASKILSEAISSADDKYINKSHANYFLKNIKKIDDVDSYIKILMWNPIFETGQNDVLKLNYFQYGMYKHNLIENVLYYEFVFKVNRGIPFKIVNLESKTSSSEFIVNNIVHYSQGCISILEYVYMITNNTKYITDTEENGIYQIYKNWIKTFFIYKDFENTKKRKFENNEDFIIKKRCVYKEDKKEQVCTTIVYKENKDLRNCFSSAISNKSFIKKEIKLKDLIV</sequence>
<dbReference type="HOGENOM" id="CLU_880272_0_0_1"/>
<dbReference type="VEuPathDB" id="MicrosporidiaDB:NAPIS_ORF02028"/>
<organism evidence="1 2">
    <name type="scientific">Vairimorpha apis BRL 01</name>
    <dbReference type="NCBI Taxonomy" id="1037528"/>
    <lineage>
        <taxon>Eukaryota</taxon>
        <taxon>Fungi</taxon>
        <taxon>Fungi incertae sedis</taxon>
        <taxon>Microsporidia</taxon>
        <taxon>Nosematidae</taxon>
        <taxon>Vairimorpha</taxon>
    </lineage>
</organism>
<dbReference type="AlphaFoldDB" id="T0L7A8"/>
<dbReference type="EMBL" id="KE647289">
    <property type="protein sequence ID" value="EQB60424.1"/>
    <property type="molecule type" value="Genomic_DNA"/>
</dbReference>
<keyword evidence="2" id="KW-1185">Reference proteome</keyword>
<evidence type="ECO:0000313" key="2">
    <source>
        <dbReference type="Proteomes" id="UP000053780"/>
    </source>
</evidence>